<sequence>MRCLCSKGNTPVVEVSARHGSTATYSGDGGDGGSSYRHITFTSSFNQFQSSRTPPKPQSHTHASTVTPSNPKSTARQILGKSFQDISKFYSLGQILGGYLFSSSFDKTVRVWSLQDFSHLHTFRGHENKVMALVYVDDEEQLCISGDSGGGIFVWGIDAPLSQDPLRKWYEQKDWRFSGIHSLTAFGNLLYTGSGDRTIKAWSLKDGTLMCTMDGHKSVVSTLSVCDEVLYSGSWDGTVRLWSLNDHIPLAVLGEDLPGEIKSILAITAGRDLLVAAYENGCIKVWRNDVFLSSKTLHNGAIFAMSLQGKWLYTGGWDKNVNIQELSGDELELTVNTFGSIPSGSVVTAILCSQGKLYVGYGDKSIKVYRAK</sequence>
<dbReference type="InterPro" id="IPR020472">
    <property type="entry name" value="WD40_PAC1"/>
</dbReference>
<evidence type="ECO:0000256" key="4">
    <source>
        <dbReference type="SAM" id="MobiDB-lite"/>
    </source>
</evidence>
<dbReference type="Gene3D" id="2.130.10.10">
    <property type="entry name" value="YVTN repeat-like/Quinoprotein amine dehydrogenase"/>
    <property type="match status" value="2"/>
</dbReference>
<reference evidence="6" key="3">
    <citation type="submission" date="2015-04" db="UniProtKB">
        <authorList>
            <consortium name="EnsemblPlants"/>
        </authorList>
    </citation>
    <scope>IDENTIFICATION</scope>
    <source>
        <strain evidence="6">cv. Jemalong A17</strain>
    </source>
</reference>
<dbReference type="PRINTS" id="PR00320">
    <property type="entry name" value="GPROTEINBRPT"/>
</dbReference>
<protein>
    <submittedName>
        <fullName evidence="5">Preprotein translocase SecA-like protein</fullName>
    </submittedName>
</protein>
<gene>
    <name evidence="5" type="ordered locus">MTR_3g088545</name>
</gene>
<evidence type="ECO:0000256" key="3">
    <source>
        <dbReference type="PROSITE-ProRule" id="PRU00221"/>
    </source>
</evidence>
<evidence type="ECO:0000256" key="1">
    <source>
        <dbReference type="ARBA" id="ARBA00022574"/>
    </source>
</evidence>
<evidence type="ECO:0000313" key="6">
    <source>
        <dbReference type="EnsemblPlants" id="KEH35339"/>
    </source>
</evidence>
<dbReference type="InterPro" id="IPR015943">
    <property type="entry name" value="WD40/YVTN_repeat-like_dom_sf"/>
</dbReference>
<feature type="repeat" description="WD" evidence="3">
    <location>
        <begin position="97"/>
        <end position="122"/>
    </location>
</feature>
<reference evidence="5 7" key="2">
    <citation type="journal article" date="2014" name="BMC Genomics">
        <title>An improved genome release (version Mt4.0) for the model legume Medicago truncatula.</title>
        <authorList>
            <person name="Tang H."/>
            <person name="Krishnakumar V."/>
            <person name="Bidwell S."/>
            <person name="Rosen B."/>
            <person name="Chan A."/>
            <person name="Zhou S."/>
            <person name="Gentzbittel L."/>
            <person name="Childs K.L."/>
            <person name="Yandell M."/>
            <person name="Gundlach H."/>
            <person name="Mayer K.F."/>
            <person name="Schwartz D.C."/>
            <person name="Town C.D."/>
        </authorList>
    </citation>
    <scope>GENOME REANNOTATION</scope>
    <source>
        <strain evidence="5">A17</strain>
        <strain evidence="6 7">cv. Jemalong A17</strain>
    </source>
</reference>
<dbReference type="AlphaFoldDB" id="A0A072UZY6"/>
<organism evidence="5 7">
    <name type="scientific">Medicago truncatula</name>
    <name type="common">Barrel medic</name>
    <name type="synonym">Medicago tribuloides</name>
    <dbReference type="NCBI Taxonomy" id="3880"/>
    <lineage>
        <taxon>Eukaryota</taxon>
        <taxon>Viridiplantae</taxon>
        <taxon>Streptophyta</taxon>
        <taxon>Embryophyta</taxon>
        <taxon>Tracheophyta</taxon>
        <taxon>Spermatophyta</taxon>
        <taxon>Magnoliopsida</taxon>
        <taxon>eudicotyledons</taxon>
        <taxon>Gunneridae</taxon>
        <taxon>Pentapetalae</taxon>
        <taxon>rosids</taxon>
        <taxon>fabids</taxon>
        <taxon>Fabales</taxon>
        <taxon>Fabaceae</taxon>
        <taxon>Papilionoideae</taxon>
        <taxon>50 kb inversion clade</taxon>
        <taxon>NPAAA clade</taxon>
        <taxon>Hologalegina</taxon>
        <taxon>IRL clade</taxon>
        <taxon>Trifolieae</taxon>
        <taxon>Medicago</taxon>
    </lineage>
</organism>
<dbReference type="PANTHER" id="PTHR44489:SF11">
    <property type="entry name" value="WD REPEAT DOMAIN 86"/>
    <property type="match status" value="1"/>
</dbReference>
<name>A0A072UZY6_MEDTR</name>
<feature type="repeat" description="WD" evidence="3">
    <location>
        <begin position="187"/>
        <end position="212"/>
    </location>
</feature>
<dbReference type="Proteomes" id="UP000002051">
    <property type="component" value="Chromosome 3"/>
</dbReference>
<keyword evidence="1 3" id="KW-0853">WD repeat</keyword>
<feature type="compositionally biased region" description="Polar residues" evidence="4">
    <location>
        <begin position="58"/>
        <end position="74"/>
    </location>
</feature>
<dbReference type="PANTHER" id="PTHR44489">
    <property type="match status" value="1"/>
</dbReference>
<dbReference type="HOGENOM" id="CLU_744689_0_0_1"/>
<dbReference type="SMART" id="SM00320">
    <property type="entry name" value="WD40"/>
    <property type="match status" value="7"/>
</dbReference>
<evidence type="ECO:0000313" key="7">
    <source>
        <dbReference type="Proteomes" id="UP000002051"/>
    </source>
</evidence>
<dbReference type="InterPro" id="IPR044715">
    <property type="entry name" value="WDR86-like"/>
</dbReference>
<dbReference type="PROSITE" id="PS50294">
    <property type="entry name" value="WD_REPEATS_REGION"/>
    <property type="match status" value="1"/>
</dbReference>
<dbReference type="EMBL" id="CM001219">
    <property type="protein sequence ID" value="KEH35339.1"/>
    <property type="molecule type" value="Genomic_DNA"/>
</dbReference>
<evidence type="ECO:0000256" key="2">
    <source>
        <dbReference type="ARBA" id="ARBA00022737"/>
    </source>
</evidence>
<dbReference type="InterPro" id="IPR001680">
    <property type="entry name" value="WD40_rpt"/>
</dbReference>
<reference evidence="5 7" key="1">
    <citation type="journal article" date="2011" name="Nature">
        <title>The Medicago genome provides insight into the evolution of rhizobial symbioses.</title>
        <authorList>
            <person name="Young N.D."/>
            <person name="Debelle F."/>
            <person name="Oldroyd G.E."/>
            <person name="Geurts R."/>
            <person name="Cannon S.B."/>
            <person name="Udvardi M.K."/>
            <person name="Benedito V.A."/>
            <person name="Mayer K.F."/>
            <person name="Gouzy J."/>
            <person name="Schoof H."/>
            <person name="Van de Peer Y."/>
            <person name="Proost S."/>
            <person name="Cook D.R."/>
            <person name="Meyers B.C."/>
            <person name="Spannagl M."/>
            <person name="Cheung F."/>
            <person name="De Mita S."/>
            <person name="Krishnakumar V."/>
            <person name="Gundlach H."/>
            <person name="Zhou S."/>
            <person name="Mudge J."/>
            <person name="Bharti A.K."/>
            <person name="Murray J.D."/>
            <person name="Naoumkina M.A."/>
            <person name="Rosen B."/>
            <person name="Silverstein K.A."/>
            <person name="Tang H."/>
            <person name="Rombauts S."/>
            <person name="Zhao P.X."/>
            <person name="Zhou P."/>
            <person name="Barbe V."/>
            <person name="Bardou P."/>
            <person name="Bechner M."/>
            <person name="Bellec A."/>
            <person name="Berger A."/>
            <person name="Berges H."/>
            <person name="Bidwell S."/>
            <person name="Bisseling T."/>
            <person name="Choisne N."/>
            <person name="Couloux A."/>
            <person name="Denny R."/>
            <person name="Deshpande S."/>
            <person name="Dai X."/>
            <person name="Doyle J.J."/>
            <person name="Dudez A.M."/>
            <person name="Farmer A.D."/>
            <person name="Fouteau S."/>
            <person name="Franken C."/>
            <person name="Gibelin C."/>
            <person name="Gish J."/>
            <person name="Goldstein S."/>
            <person name="Gonzalez A.J."/>
            <person name="Green P.J."/>
            <person name="Hallab A."/>
            <person name="Hartog M."/>
            <person name="Hua A."/>
            <person name="Humphray S.J."/>
            <person name="Jeong D.H."/>
            <person name="Jing Y."/>
            <person name="Jocker A."/>
            <person name="Kenton S.M."/>
            <person name="Kim D.J."/>
            <person name="Klee K."/>
            <person name="Lai H."/>
            <person name="Lang C."/>
            <person name="Lin S."/>
            <person name="Macmil S.L."/>
            <person name="Magdelenat G."/>
            <person name="Matthews L."/>
            <person name="McCorrison J."/>
            <person name="Monaghan E.L."/>
            <person name="Mun J.H."/>
            <person name="Najar F.Z."/>
            <person name="Nicholson C."/>
            <person name="Noirot C."/>
            <person name="O'Bleness M."/>
            <person name="Paule C.R."/>
            <person name="Poulain J."/>
            <person name="Prion F."/>
            <person name="Qin B."/>
            <person name="Qu C."/>
            <person name="Retzel E.F."/>
            <person name="Riddle C."/>
            <person name="Sallet E."/>
            <person name="Samain S."/>
            <person name="Samson N."/>
            <person name="Sanders I."/>
            <person name="Saurat O."/>
            <person name="Scarpelli C."/>
            <person name="Schiex T."/>
            <person name="Segurens B."/>
            <person name="Severin A.J."/>
            <person name="Sherrier D.J."/>
            <person name="Shi R."/>
            <person name="Sims S."/>
            <person name="Singer S.R."/>
            <person name="Sinharoy S."/>
            <person name="Sterck L."/>
            <person name="Viollet A."/>
            <person name="Wang B.B."/>
            <person name="Wang K."/>
            <person name="Wang M."/>
            <person name="Wang X."/>
            <person name="Warfsmann J."/>
            <person name="Weissenbach J."/>
            <person name="White D.D."/>
            <person name="White J.D."/>
            <person name="Wiley G.B."/>
            <person name="Wincker P."/>
            <person name="Xing Y."/>
            <person name="Yang L."/>
            <person name="Yao Z."/>
            <person name="Ying F."/>
            <person name="Zhai J."/>
            <person name="Zhou L."/>
            <person name="Zuber A."/>
            <person name="Denarie J."/>
            <person name="Dixon R.A."/>
            <person name="May G.D."/>
            <person name="Schwartz D.C."/>
            <person name="Rogers J."/>
            <person name="Quetier F."/>
            <person name="Town C.D."/>
            <person name="Roe B.A."/>
        </authorList>
    </citation>
    <scope>NUCLEOTIDE SEQUENCE [LARGE SCALE GENOMIC DNA]</scope>
    <source>
        <strain evidence="5">A17</strain>
        <strain evidence="6 7">cv. Jemalong A17</strain>
    </source>
</reference>
<proteinExistence type="predicted"/>
<dbReference type="PROSITE" id="PS50082">
    <property type="entry name" value="WD_REPEATS_2"/>
    <property type="match status" value="3"/>
</dbReference>
<evidence type="ECO:0000313" key="5">
    <source>
        <dbReference type="EMBL" id="KEH35339.1"/>
    </source>
</evidence>
<keyword evidence="2" id="KW-0677">Repeat</keyword>
<dbReference type="InterPro" id="IPR036322">
    <property type="entry name" value="WD40_repeat_dom_sf"/>
</dbReference>
<dbReference type="SUPFAM" id="SSF50978">
    <property type="entry name" value="WD40 repeat-like"/>
    <property type="match status" value="1"/>
</dbReference>
<feature type="repeat" description="WD" evidence="3">
    <location>
        <begin position="213"/>
        <end position="252"/>
    </location>
</feature>
<dbReference type="Pfam" id="PF00400">
    <property type="entry name" value="WD40"/>
    <property type="match status" value="5"/>
</dbReference>
<dbReference type="EnsemblPlants" id="KEH35339">
    <property type="protein sequence ID" value="KEH35339"/>
    <property type="gene ID" value="MTR_3g088545"/>
</dbReference>
<dbReference type="STRING" id="3880.A0A072UZY6"/>
<feature type="region of interest" description="Disordered" evidence="4">
    <location>
        <begin position="47"/>
        <end position="74"/>
    </location>
</feature>
<accession>A0A072UZY6</accession>
<keyword evidence="7" id="KW-1185">Reference proteome</keyword>